<keyword evidence="3" id="KW-0472">Membrane</keyword>
<keyword evidence="2" id="KW-0560">Oxidoreductase</keyword>
<feature type="transmembrane region" description="Helical" evidence="3">
    <location>
        <begin position="12"/>
        <end position="32"/>
    </location>
</feature>
<evidence type="ECO:0000256" key="1">
    <source>
        <dbReference type="ARBA" id="ARBA00009219"/>
    </source>
</evidence>
<organism evidence="5 6">
    <name type="scientific">Apiospora phragmitis</name>
    <dbReference type="NCBI Taxonomy" id="2905665"/>
    <lineage>
        <taxon>Eukaryota</taxon>
        <taxon>Fungi</taxon>
        <taxon>Dikarya</taxon>
        <taxon>Ascomycota</taxon>
        <taxon>Pezizomycotina</taxon>
        <taxon>Sordariomycetes</taxon>
        <taxon>Xylariomycetidae</taxon>
        <taxon>Amphisphaeriales</taxon>
        <taxon>Apiosporaceae</taxon>
        <taxon>Apiospora</taxon>
    </lineage>
</organism>
<evidence type="ECO:0000256" key="2">
    <source>
        <dbReference type="ARBA" id="ARBA00023002"/>
    </source>
</evidence>
<dbReference type="PANTHER" id="PTHR43245:SF51">
    <property type="entry name" value="SHORT CHAIN DEHYDROGENASE_REDUCTASE FAMILY 42E, MEMBER 2"/>
    <property type="match status" value="1"/>
</dbReference>
<dbReference type="PANTHER" id="PTHR43245">
    <property type="entry name" value="BIFUNCTIONAL POLYMYXIN RESISTANCE PROTEIN ARNA"/>
    <property type="match status" value="1"/>
</dbReference>
<gene>
    <name evidence="5" type="ORF">PG994_012691</name>
</gene>
<evidence type="ECO:0000256" key="3">
    <source>
        <dbReference type="SAM" id="Phobius"/>
    </source>
</evidence>
<reference evidence="5 6" key="1">
    <citation type="submission" date="2023-01" db="EMBL/GenBank/DDBJ databases">
        <title>Analysis of 21 Apiospora genomes using comparative genomics revels a genus with tremendous synthesis potential of carbohydrate active enzymes and secondary metabolites.</title>
        <authorList>
            <person name="Sorensen T."/>
        </authorList>
    </citation>
    <scope>NUCLEOTIDE SEQUENCE [LARGE SCALE GENOMIC DNA]</scope>
    <source>
        <strain evidence="5 6">CBS 135458</strain>
    </source>
</reference>
<dbReference type="GeneID" id="92097163"/>
<protein>
    <recommendedName>
        <fullName evidence="4">3-beta hydroxysteroid dehydrogenase/isomerase domain-containing protein</fullName>
    </recommendedName>
</protein>
<dbReference type="Proteomes" id="UP001480595">
    <property type="component" value="Unassembled WGS sequence"/>
</dbReference>
<proteinExistence type="inferred from homology"/>
<feature type="domain" description="3-beta hydroxysteroid dehydrogenase/isomerase" evidence="4">
    <location>
        <begin position="79"/>
        <end position="211"/>
    </location>
</feature>
<name>A0ABR1TB77_9PEZI</name>
<comment type="caution">
    <text evidence="5">The sequence shown here is derived from an EMBL/GenBank/DDBJ whole genome shotgun (WGS) entry which is preliminary data.</text>
</comment>
<keyword evidence="3" id="KW-1133">Transmembrane helix</keyword>
<dbReference type="RefSeq" id="XP_066710248.1">
    <property type="nucleotide sequence ID" value="XM_066864100.1"/>
</dbReference>
<sequence>MKDYTPFDWLTVCAYLAVALLLAYLAHINYLLKGTPEEVRKLTDSPWQPAQLRDLYEKLRTHPVDYTANLPPKQNRRYVVTGGSGLVGGFIVLQLLARGTPPQSIRIIDIRKPEREDMKTGPAADVDFAQTDITSPSSVEHAFARPWHPSAVADLPLTVFHTAAVIIPSDRSKYVYAFPERVNVAGTRHVMEAAERAGADVLSVTSSASIAIRPIEPFVAPWRALSGKWPRHFWQVLDCRDFFGKPLRPHEEFFGELPGVQGGGGAGGVRRESVYGSPSDNILGDPLSRAVMPTWATHIVQSFVHGANVAVAHLHHEAALLRPDCPQAGRPFVVTDPNPPIAYDHIYTAIRTLSIHPFMVLPLPPAVMLLLAYAIEWWSVLPHKFPALEPHIPAVRGDVRYLKPGLFSICTHLVATNAEAAHPVSEGGLGYTGVTTTREGMVQQILAWNAEHAGANGQGYIARKAYTTSVSLADHIQKLGMLSNTITTSGRYTSEE</sequence>
<keyword evidence="6" id="KW-1185">Reference proteome</keyword>
<dbReference type="SUPFAM" id="SSF51735">
    <property type="entry name" value="NAD(P)-binding Rossmann-fold domains"/>
    <property type="match status" value="1"/>
</dbReference>
<comment type="similarity">
    <text evidence="1">Belongs to the 3-beta-HSD family.</text>
</comment>
<dbReference type="InterPro" id="IPR036291">
    <property type="entry name" value="NAD(P)-bd_dom_sf"/>
</dbReference>
<accession>A0ABR1TB77</accession>
<dbReference type="InterPro" id="IPR050177">
    <property type="entry name" value="Lipid_A_modif_metabolic_enz"/>
</dbReference>
<keyword evidence="3" id="KW-0812">Transmembrane</keyword>
<feature type="transmembrane region" description="Helical" evidence="3">
    <location>
        <begin position="78"/>
        <end position="97"/>
    </location>
</feature>
<evidence type="ECO:0000313" key="5">
    <source>
        <dbReference type="EMBL" id="KAK8043853.1"/>
    </source>
</evidence>
<evidence type="ECO:0000313" key="6">
    <source>
        <dbReference type="Proteomes" id="UP001480595"/>
    </source>
</evidence>
<dbReference type="Gene3D" id="3.40.50.720">
    <property type="entry name" value="NAD(P)-binding Rossmann-like Domain"/>
    <property type="match status" value="1"/>
</dbReference>
<evidence type="ECO:0000259" key="4">
    <source>
        <dbReference type="Pfam" id="PF01073"/>
    </source>
</evidence>
<dbReference type="InterPro" id="IPR002225">
    <property type="entry name" value="3Beta_OHSteriod_DH/Estase"/>
</dbReference>
<dbReference type="EMBL" id="JAQQWL010000012">
    <property type="protein sequence ID" value="KAK8043853.1"/>
    <property type="molecule type" value="Genomic_DNA"/>
</dbReference>
<dbReference type="Pfam" id="PF01073">
    <property type="entry name" value="3Beta_HSD"/>
    <property type="match status" value="1"/>
</dbReference>